<name>E4XZ48_OIKDI</name>
<evidence type="ECO:0000313" key="1">
    <source>
        <dbReference type="EMBL" id="CBY14910.1"/>
    </source>
</evidence>
<accession>E4XZ48</accession>
<gene>
    <name evidence="1" type="ORF">GSOID_T00010004001</name>
</gene>
<dbReference type="InParanoid" id="E4XZ48"/>
<reference evidence="1" key="1">
    <citation type="journal article" date="2010" name="Science">
        <title>Plasticity of animal genome architecture unmasked by rapid evolution of a pelagic tunicate.</title>
        <authorList>
            <person name="Denoeud F."/>
            <person name="Henriet S."/>
            <person name="Mungpakdee S."/>
            <person name="Aury J.M."/>
            <person name="Da Silva C."/>
            <person name="Brinkmann H."/>
            <person name="Mikhaleva J."/>
            <person name="Olsen L.C."/>
            <person name="Jubin C."/>
            <person name="Canestro C."/>
            <person name="Bouquet J.M."/>
            <person name="Danks G."/>
            <person name="Poulain J."/>
            <person name="Campsteijn C."/>
            <person name="Adamski M."/>
            <person name="Cross I."/>
            <person name="Yadetie F."/>
            <person name="Muffato M."/>
            <person name="Louis A."/>
            <person name="Butcher S."/>
            <person name="Tsagkogeorga G."/>
            <person name="Konrad A."/>
            <person name="Singh S."/>
            <person name="Jensen M.F."/>
            <person name="Cong E.H."/>
            <person name="Eikeseth-Otteraa H."/>
            <person name="Noel B."/>
            <person name="Anthouard V."/>
            <person name="Porcel B.M."/>
            <person name="Kachouri-Lafond R."/>
            <person name="Nishino A."/>
            <person name="Ugolini M."/>
            <person name="Chourrout P."/>
            <person name="Nishida H."/>
            <person name="Aasland R."/>
            <person name="Huzurbazar S."/>
            <person name="Westhof E."/>
            <person name="Delsuc F."/>
            <person name="Lehrach H."/>
            <person name="Reinhardt R."/>
            <person name="Weissenbach J."/>
            <person name="Roy S.W."/>
            <person name="Artiguenave F."/>
            <person name="Postlethwait J.H."/>
            <person name="Manak J.R."/>
            <person name="Thompson E.M."/>
            <person name="Jaillon O."/>
            <person name="Du Pasquier L."/>
            <person name="Boudinot P."/>
            <person name="Liberles D.A."/>
            <person name="Volff J.N."/>
            <person name="Philippe H."/>
            <person name="Lenhard B."/>
            <person name="Roest Crollius H."/>
            <person name="Wincker P."/>
            <person name="Chourrout D."/>
        </authorList>
    </citation>
    <scope>NUCLEOTIDE SEQUENCE [LARGE SCALE GENOMIC DNA]</scope>
</reference>
<proteinExistence type="predicted"/>
<dbReference type="EMBL" id="FN653373">
    <property type="protein sequence ID" value="CBY14910.1"/>
    <property type="molecule type" value="Genomic_DNA"/>
</dbReference>
<dbReference type="AlphaFoldDB" id="E4XZ48"/>
<sequence>MASSSTYCKKKGFKINWRRSLLTLHLQPSKWRLLQSRQPRLGMILG</sequence>
<evidence type="ECO:0000313" key="2">
    <source>
        <dbReference type="Proteomes" id="UP000001307"/>
    </source>
</evidence>
<dbReference type="Proteomes" id="UP000001307">
    <property type="component" value="Unassembled WGS sequence"/>
</dbReference>
<protein>
    <submittedName>
        <fullName evidence="1">Uncharacterized protein</fullName>
    </submittedName>
</protein>
<organism evidence="1">
    <name type="scientific">Oikopleura dioica</name>
    <name type="common">Tunicate</name>
    <dbReference type="NCBI Taxonomy" id="34765"/>
    <lineage>
        <taxon>Eukaryota</taxon>
        <taxon>Metazoa</taxon>
        <taxon>Chordata</taxon>
        <taxon>Tunicata</taxon>
        <taxon>Appendicularia</taxon>
        <taxon>Copelata</taxon>
        <taxon>Oikopleuridae</taxon>
        <taxon>Oikopleura</taxon>
    </lineage>
</organism>
<keyword evidence="2" id="KW-1185">Reference proteome</keyword>